<evidence type="ECO:0000256" key="6">
    <source>
        <dbReference type="SAM" id="MobiDB-lite"/>
    </source>
</evidence>
<dbReference type="RefSeq" id="WP_166291123.1">
    <property type="nucleotide sequence ID" value="NZ_CP049863.1"/>
</dbReference>
<feature type="region of interest" description="Disordered" evidence="6">
    <location>
        <begin position="1"/>
        <end position="20"/>
    </location>
</feature>
<accession>A0A6G7XFL8</accession>
<dbReference type="Pfam" id="PF08281">
    <property type="entry name" value="Sigma70_r4_2"/>
    <property type="match status" value="1"/>
</dbReference>
<dbReference type="Gene3D" id="1.10.10.10">
    <property type="entry name" value="Winged helix-like DNA-binding domain superfamily/Winged helix DNA-binding domain"/>
    <property type="match status" value="1"/>
</dbReference>
<dbReference type="NCBIfam" id="TIGR02937">
    <property type="entry name" value="sigma70-ECF"/>
    <property type="match status" value="1"/>
</dbReference>
<dbReference type="InterPro" id="IPR039425">
    <property type="entry name" value="RNA_pol_sigma-70-like"/>
</dbReference>
<evidence type="ECO:0000256" key="2">
    <source>
        <dbReference type="ARBA" id="ARBA00023015"/>
    </source>
</evidence>
<dbReference type="EMBL" id="CP049863">
    <property type="protein sequence ID" value="QIK63239.1"/>
    <property type="molecule type" value="Genomic_DNA"/>
</dbReference>
<sequence>MVDDRLAARDSQSDAELTDAYRNGDEQAAAELYRRYYLKLLRGVATKLPSMEIAEDCVGEAFLNVLEIIRRGSGPTSNFYGYLRSAVVRESAKYFRDRETGPSLDEATEDGGRQLAVDDDVSHIEESLLQPALRSLPKKWRDLVTLRYVENLKPAQIATMLDTEAPALHKMLYRAKNGLRDEYLKQVALSRSSKDCREHATDLTALATSASEPVPGSGLEIHLLTCVECQATLAEIKHQSRRVSPEALGLGLLVGGVVAGSTLALGGGSSKASALTESSATKAATTTAGGTAARSSTVLETLASTGKVASVGGMFQTLGSAGTIAIGALLVASLAGAGLVYASSVSQSGQTADGSTAVQPETQGKAATQTVRTDDGDCELNMTIDNGTLIVDAAVHSGKCWFTYNRVGDEPRGEQRVSTGWMIVTRVSGDYDFVLRSTKSEKRGTITL</sequence>
<dbReference type="AlphaFoldDB" id="A0A6G7XFL8"/>
<name>A0A6G7XFL8_9MICO</name>
<dbReference type="Proteomes" id="UP000502677">
    <property type="component" value="Chromosome"/>
</dbReference>
<organism evidence="9 10">
    <name type="scientific">Leucobacter viscericola</name>
    <dbReference type="NCBI Taxonomy" id="2714935"/>
    <lineage>
        <taxon>Bacteria</taxon>
        <taxon>Bacillati</taxon>
        <taxon>Actinomycetota</taxon>
        <taxon>Actinomycetes</taxon>
        <taxon>Micrococcales</taxon>
        <taxon>Microbacteriaceae</taxon>
        <taxon>Leucobacter</taxon>
    </lineage>
</organism>
<keyword evidence="3" id="KW-0731">Sigma factor</keyword>
<evidence type="ECO:0000259" key="8">
    <source>
        <dbReference type="Pfam" id="PF08281"/>
    </source>
</evidence>
<dbReference type="InterPro" id="IPR014284">
    <property type="entry name" value="RNA_pol_sigma-70_dom"/>
</dbReference>
<dbReference type="PANTHER" id="PTHR43133:SF8">
    <property type="entry name" value="RNA POLYMERASE SIGMA FACTOR HI_1459-RELATED"/>
    <property type="match status" value="1"/>
</dbReference>
<dbReference type="InterPro" id="IPR036388">
    <property type="entry name" value="WH-like_DNA-bd_sf"/>
</dbReference>
<dbReference type="KEGG" id="lvi:G7068_08540"/>
<dbReference type="GO" id="GO:0006352">
    <property type="term" value="P:DNA-templated transcription initiation"/>
    <property type="evidence" value="ECO:0007669"/>
    <property type="project" value="InterPro"/>
</dbReference>
<feature type="transmembrane region" description="Helical" evidence="7">
    <location>
        <begin position="247"/>
        <end position="266"/>
    </location>
</feature>
<feature type="domain" description="RNA polymerase sigma factor 70 region 4 type 2" evidence="8">
    <location>
        <begin position="131"/>
        <end position="176"/>
    </location>
</feature>
<dbReference type="InterPro" id="IPR013249">
    <property type="entry name" value="RNA_pol_sigma70_r4_t2"/>
</dbReference>
<dbReference type="InterPro" id="IPR013324">
    <property type="entry name" value="RNA_pol_sigma_r3/r4-like"/>
</dbReference>
<keyword evidence="2" id="KW-0805">Transcription regulation</keyword>
<evidence type="ECO:0000313" key="10">
    <source>
        <dbReference type="Proteomes" id="UP000502677"/>
    </source>
</evidence>
<reference evidence="9 10" key="1">
    <citation type="submission" date="2020-03" db="EMBL/GenBank/DDBJ databases">
        <title>Leucobacter sp. nov., isolated from beetles.</title>
        <authorList>
            <person name="Hyun D.-W."/>
            <person name="Bae J.-W."/>
        </authorList>
    </citation>
    <scope>NUCLEOTIDE SEQUENCE [LARGE SCALE GENOMIC DNA]</scope>
    <source>
        <strain evidence="9 10">HDW9C</strain>
    </source>
</reference>
<dbReference type="SUPFAM" id="SSF88946">
    <property type="entry name" value="Sigma2 domain of RNA polymerase sigma factors"/>
    <property type="match status" value="1"/>
</dbReference>
<dbReference type="Gene3D" id="1.10.1740.10">
    <property type="match status" value="1"/>
</dbReference>
<keyword evidence="4" id="KW-0238">DNA-binding</keyword>
<evidence type="ECO:0000256" key="3">
    <source>
        <dbReference type="ARBA" id="ARBA00023082"/>
    </source>
</evidence>
<evidence type="ECO:0000256" key="1">
    <source>
        <dbReference type="ARBA" id="ARBA00010641"/>
    </source>
</evidence>
<dbReference type="GO" id="GO:0003677">
    <property type="term" value="F:DNA binding"/>
    <property type="evidence" value="ECO:0007669"/>
    <property type="project" value="UniProtKB-KW"/>
</dbReference>
<keyword evidence="7" id="KW-0812">Transmembrane</keyword>
<proteinExistence type="inferred from homology"/>
<evidence type="ECO:0000313" key="9">
    <source>
        <dbReference type="EMBL" id="QIK63239.1"/>
    </source>
</evidence>
<feature type="compositionally biased region" description="Basic and acidic residues" evidence="6">
    <location>
        <begin position="1"/>
        <end position="12"/>
    </location>
</feature>
<evidence type="ECO:0000256" key="5">
    <source>
        <dbReference type="ARBA" id="ARBA00023163"/>
    </source>
</evidence>
<protein>
    <submittedName>
        <fullName evidence="9">Sigma-70 family RNA polymerase sigma factor</fullName>
    </submittedName>
</protein>
<keyword evidence="5" id="KW-0804">Transcription</keyword>
<dbReference type="GO" id="GO:0016987">
    <property type="term" value="F:sigma factor activity"/>
    <property type="evidence" value="ECO:0007669"/>
    <property type="project" value="UniProtKB-KW"/>
</dbReference>
<keyword evidence="10" id="KW-1185">Reference proteome</keyword>
<evidence type="ECO:0000256" key="7">
    <source>
        <dbReference type="SAM" id="Phobius"/>
    </source>
</evidence>
<evidence type="ECO:0000256" key="4">
    <source>
        <dbReference type="ARBA" id="ARBA00023125"/>
    </source>
</evidence>
<gene>
    <name evidence="9" type="ORF">G7068_08540</name>
</gene>
<feature type="region of interest" description="Disordered" evidence="6">
    <location>
        <begin position="349"/>
        <end position="370"/>
    </location>
</feature>
<keyword evidence="7" id="KW-1133">Transmembrane helix</keyword>
<keyword evidence="7" id="KW-0472">Membrane</keyword>
<dbReference type="PANTHER" id="PTHR43133">
    <property type="entry name" value="RNA POLYMERASE ECF-TYPE SIGMA FACTO"/>
    <property type="match status" value="1"/>
</dbReference>
<dbReference type="SUPFAM" id="SSF88659">
    <property type="entry name" value="Sigma3 and sigma4 domains of RNA polymerase sigma factors"/>
    <property type="match status" value="1"/>
</dbReference>
<feature type="transmembrane region" description="Helical" evidence="7">
    <location>
        <begin position="321"/>
        <end position="342"/>
    </location>
</feature>
<dbReference type="InterPro" id="IPR013325">
    <property type="entry name" value="RNA_pol_sigma_r2"/>
</dbReference>
<comment type="similarity">
    <text evidence="1">Belongs to the sigma-70 factor family. ECF subfamily.</text>
</comment>